<dbReference type="GO" id="GO:0016757">
    <property type="term" value="F:glycosyltransferase activity"/>
    <property type="evidence" value="ECO:0007669"/>
    <property type="project" value="UniProtKB-KW"/>
</dbReference>
<dbReference type="AlphaFoldDB" id="A0A6M4YG92"/>
<dbReference type="InterPro" id="IPR029044">
    <property type="entry name" value="Nucleotide-diphossugar_trans"/>
</dbReference>
<accession>A0A6M4YG92</accession>
<dbReference type="PANTHER" id="PTHR43179:SF12">
    <property type="entry name" value="GALACTOFURANOSYLTRANSFERASE GLFT2"/>
    <property type="match status" value="1"/>
</dbReference>
<evidence type="ECO:0000313" key="5">
    <source>
        <dbReference type="EMBL" id="QJT24189.1"/>
    </source>
</evidence>
<dbReference type="InterPro" id="IPR001173">
    <property type="entry name" value="Glyco_trans_2-like"/>
</dbReference>
<evidence type="ECO:0000259" key="4">
    <source>
        <dbReference type="Pfam" id="PF00535"/>
    </source>
</evidence>
<evidence type="ECO:0000256" key="1">
    <source>
        <dbReference type="ARBA" id="ARBA00006739"/>
    </source>
</evidence>
<organism evidence="5 6">
    <name type="scientific">Aeromonas media</name>
    <dbReference type="NCBI Taxonomy" id="651"/>
    <lineage>
        <taxon>Bacteria</taxon>
        <taxon>Pseudomonadati</taxon>
        <taxon>Pseudomonadota</taxon>
        <taxon>Gammaproteobacteria</taxon>
        <taxon>Aeromonadales</taxon>
        <taxon>Aeromonadaceae</taxon>
        <taxon>Aeromonas</taxon>
    </lineage>
</organism>
<evidence type="ECO:0000256" key="3">
    <source>
        <dbReference type="ARBA" id="ARBA00022679"/>
    </source>
</evidence>
<evidence type="ECO:0000256" key="2">
    <source>
        <dbReference type="ARBA" id="ARBA00022676"/>
    </source>
</evidence>
<sequence length="439" mass="49612">MAFFSSKTDQKLYSTERRVVGYYGAISEWFDMDLVIASAQAYPEWDFLLVGSTFGCDISEAEKISNIHFAGEVPYKDLLGYLNSFDICTIPFKLVELTLCTNPVKVYEYLAAGKPVVATAMPEVVLIDNMVHIGKNKEHYLEQLAIAMAEVGDDSLACHRSEWANQHDWKSRADQLTEEISKIQPKVSIIVLTYNNLELTKACLHSIEKHSHYPNMELILVDNASSDDTPLFLTEYAKQHENVIVCLNKDNLGFSAGNNIGLKVATGDYIVILNNDTYVTDGWLHGLVRGLRRNPNLGLVGPVTNNIGNEAKISINYSNMDEMAIAAREWTRAHVGQTYPARAAAFFCVMLSRTVYEKVGLMEEAFGVGFFEDDDYCNRVREAGYEVAIVEDVFVHHHLSASFNKLKAEKKQELFERNKVIYEEKWGAWIPHKYRPGVH</sequence>
<evidence type="ECO:0000313" key="6">
    <source>
        <dbReference type="Proteomes" id="UP000501427"/>
    </source>
</evidence>
<gene>
    <name evidence="5" type="ORF">E4184_14710</name>
</gene>
<dbReference type="Proteomes" id="UP000501427">
    <property type="component" value="Chromosome"/>
</dbReference>
<keyword evidence="3 5" id="KW-0808">Transferase</keyword>
<reference evidence="5 6" key="1">
    <citation type="submission" date="2019-03" db="EMBL/GenBank/DDBJ databases">
        <title>Novel transposon Tn6433 accelerates the dissemination of tet(E) in Aeromonas from aerobic biofilm under oxytetracycline stress.</title>
        <authorList>
            <person name="Shi Y."/>
            <person name="Tian Z."/>
            <person name="Zhang Y."/>
            <person name="Zhang H."/>
            <person name="Yang M."/>
        </authorList>
    </citation>
    <scope>NUCLEOTIDE SEQUENCE [LARGE SCALE GENOMIC DNA]</scope>
    <source>
        <strain evidence="5 6">T0.1-19</strain>
    </source>
</reference>
<feature type="domain" description="Glycosyltransferase 2-like" evidence="4">
    <location>
        <begin position="188"/>
        <end position="359"/>
    </location>
</feature>
<dbReference type="Pfam" id="PF13692">
    <property type="entry name" value="Glyco_trans_1_4"/>
    <property type="match status" value="1"/>
</dbReference>
<dbReference type="SUPFAM" id="SSF53448">
    <property type="entry name" value="Nucleotide-diphospho-sugar transferases"/>
    <property type="match status" value="1"/>
</dbReference>
<dbReference type="Gene3D" id="3.40.50.2000">
    <property type="entry name" value="Glycogen Phosphorylase B"/>
    <property type="match status" value="1"/>
</dbReference>
<dbReference type="CDD" id="cd04186">
    <property type="entry name" value="GT_2_like_c"/>
    <property type="match status" value="1"/>
</dbReference>
<dbReference type="PANTHER" id="PTHR43179">
    <property type="entry name" value="RHAMNOSYLTRANSFERASE WBBL"/>
    <property type="match status" value="1"/>
</dbReference>
<protein>
    <submittedName>
        <fullName evidence="5">Glycosyltransferase</fullName>
    </submittedName>
</protein>
<name>A0A6M4YG92_AERME</name>
<comment type="similarity">
    <text evidence="1">Belongs to the glycosyltransferase 2 family.</text>
</comment>
<dbReference type="SUPFAM" id="SSF53756">
    <property type="entry name" value="UDP-Glycosyltransferase/glycogen phosphorylase"/>
    <property type="match status" value="1"/>
</dbReference>
<dbReference type="Pfam" id="PF00535">
    <property type="entry name" value="Glycos_transf_2"/>
    <property type="match status" value="1"/>
</dbReference>
<proteinExistence type="inferred from homology"/>
<keyword evidence="2" id="KW-0328">Glycosyltransferase</keyword>
<dbReference type="Gene3D" id="3.90.550.10">
    <property type="entry name" value="Spore Coat Polysaccharide Biosynthesis Protein SpsA, Chain A"/>
    <property type="match status" value="1"/>
</dbReference>
<dbReference type="EMBL" id="CP038441">
    <property type="protein sequence ID" value="QJT24189.1"/>
    <property type="molecule type" value="Genomic_DNA"/>
</dbReference>